<sequence>MEEKKTLTDNISSWNSRKPISQIPSVFSLEPINPNNNNKEKDPSLACEEEVQSNQNDSKVDSSDGGRERLKRHRDEVAGRVAIPDKWGQEQLLKDWIDCTTFDALFAPHRLIVSARDALIEDARKTRSQRLRIHAGC</sequence>
<organism evidence="1 2">
    <name type="scientific">Bauhinia variegata</name>
    <name type="common">Purple orchid tree</name>
    <name type="synonym">Phanera variegata</name>
    <dbReference type="NCBI Taxonomy" id="167791"/>
    <lineage>
        <taxon>Eukaryota</taxon>
        <taxon>Viridiplantae</taxon>
        <taxon>Streptophyta</taxon>
        <taxon>Embryophyta</taxon>
        <taxon>Tracheophyta</taxon>
        <taxon>Spermatophyta</taxon>
        <taxon>Magnoliopsida</taxon>
        <taxon>eudicotyledons</taxon>
        <taxon>Gunneridae</taxon>
        <taxon>Pentapetalae</taxon>
        <taxon>rosids</taxon>
        <taxon>fabids</taxon>
        <taxon>Fabales</taxon>
        <taxon>Fabaceae</taxon>
        <taxon>Cercidoideae</taxon>
        <taxon>Cercideae</taxon>
        <taxon>Bauhiniinae</taxon>
        <taxon>Bauhinia</taxon>
    </lineage>
</organism>
<name>A0ACB9ME54_BAUVA</name>
<evidence type="ECO:0000313" key="2">
    <source>
        <dbReference type="Proteomes" id="UP000828941"/>
    </source>
</evidence>
<reference evidence="1 2" key="1">
    <citation type="journal article" date="2022" name="DNA Res.">
        <title>Chromosomal-level genome assembly of the orchid tree Bauhinia variegata (Leguminosae; Cercidoideae) supports the allotetraploid origin hypothesis of Bauhinia.</title>
        <authorList>
            <person name="Zhong Y."/>
            <person name="Chen Y."/>
            <person name="Zheng D."/>
            <person name="Pang J."/>
            <person name="Liu Y."/>
            <person name="Luo S."/>
            <person name="Meng S."/>
            <person name="Qian L."/>
            <person name="Wei D."/>
            <person name="Dai S."/>
            <person name="Zhou R."/>
        </authorList>
    </citation>
    <scope>NUCLEOTIDE SEQUENCE [LARGE SCALE GENOMIC DNA]</scope>
    <source>
        <strain evidence="1">BV-YZ2020</strain>
    </source>
</reference>
<gene>
    <name evidence="1" type="ORF">L6164_022118</name>
</gene>
<dbReference type="EMBL" id="CM039434">
    <property type="protein sequence ID" value="KAI4322422.1"/>
    <property type="molecule type" value="Genomic_DNA"/>
</dbReference>
<evidence type="ECO:0000313" key="1">
    <source>
        <dbReference type="EMBL" id="KAI4322422.1"/>
    </source>
</evidence>
<keyword evidence="2" id="KW-1185">Reference proteome</keyword>
<dbReference type="Proteomes" id="UP000828941">
    <property type="component" value="Chromosome 9"/>
</dbReference>
<proteinExistence type="predicted"/>
<protein>
    <submittedName>
        <fullName evidence="1">Uncharacterized protein</fullName>
    </submittedName>
</protein>
<comment type="caution">
    <text evidence="1">The sequence shown here is derived from an EMBL/GenBank/DDBJ whole genome shotgun (WGS) entry which is preliminary data.</text>
</comment>
<accession>A0ACB9ME54</accession>